<name>A0A2I2GK63_9EURO</name>
<keyword evidence="3" id="KW-1185">Reference proteome</keyword>
<evidence type="ECO:0000256" key="1">
    <source>
        <dbReference type="SAM" id="MobiDB-lite"/>
    </source>
</evidence>
<protein>
    <submittedName>
        <fullName evidence="2">Uncharacterized protein</fullName>
    </submittedName>
</protein>
<reference evidence="2 3" key="1">
    <citation type="submission" date="2016-12" db="EMBL/GenBank/DDBJ databases">
        <title>The genomes of Aspergillus section Nigri reveals drivers in fungal speciation.</title>
        <authorList>
            <consortium name="DOE Joint Genome Institute"/>
            <person name="Vesth T.C."/>
            <person name="Nybo J."/>
            <person name="Theobald S."/>
            <person name="Brandl J."/>
            <person name="Frisvad J.C."/>
            <person name="Nielsen K.F."/>
            <person name="Lyhne E.K."/>
            <person name="Kogle M.E."/>
            <person name="Kuo A."/>
            <person name="Riley R."/>
            <person name="Clum A."/>
            <person name="Nolan M."/>
            <person name="Lipzen A."/>
            <person name="Salamov A."/>
            <person name="Henrissat B."/>
            <person name="Wiebenga A."/>
            <person name="De Vries R.P."/>
            <person name="Grigoriev I.V."/>
            <person name="Mortensen U.H."/>
            <person name="Andersen M.R."/>
            <person name="Baker S.E."/>
        </authorList>
    </citation>
    <scope>NUCLEOTIDE SEQUENCE [LARGE SCALE GENOMIC DNA]</scope>
    <source>
        <strain evidence="2 3">IBT 23096</strain>
    </source>
</reference>
<feature type="region of interest" description="Disordered" evidence="1">
    <location>
        <begin position="1"/>
        <end position="34"/>
    </location>
</feature>
<gene>
    <name evidence="2" type="ORF">P170DRAFT_379870</name>
</gene>
<dbReference type="Proteomes" id="UP000234275">
    <property type="component" value="Unassembled WGS sequence"/>
</dbReference>
<dbReference type="EMBL" id="MSFO01000002">
    <property type="protein sequence ID" value="PLB53261.1"/>
    <property type="molecule type" value="Genomic_DNA"/>
</dbReference>
<dbReference type="GeneID" id="36553205"/>
<organism evidence="2 3">
    <name type="scientific">Aspergillus steynii IBT 23096</name>
    <dbReference type="NCBI Taxonomy" id="1392250"/>
    <lineage>
        <taxon>Eukaryota</taxon>
        <taxon>Fungi</taxon>
        <taxon>Dikarya</taxon>
        <taxon>Ascomycota</taxon>
        <taxon>Pezizomycotina</taxon>
        <taxon>Eurotiomycetes</taxon>
        <taxon>Eurotiomycetidae</taxon>
        <taxon>Eurotiales</taxon>
        <taxon>Aspergillaceae</taxon>
        <taxon>Aspergillus</taxon>
        <taxon>Aspergillus subgen. Circumdati</taxon>
    </lineage>
</organism>
<dbReference type="VEuPathDB" id="FungiDB:P170DRAFT_379870"/>
<evidence type="ECO:0000313" key="3">
    <source>
        <dbReference type="Proteomes" id="UP000234275"/>
    </source>
</evidence>
<dbReference type="OrthoDB" id="20729at2759"/>
<feature type="non-terminal residue" evidence="2">
    <location>
        <position position="305"/>
    </location>
</feature>
<evidence type="ECO:0000313" key="2">
    <source>
        <dbReference type="EMBL" id="PLB53261.1"/>
    </source>
</evidence>
<sequence length="305" mass="35420">MGVSWSSGRPEEPSSSATDLEQAPDPPSQPKYPRCYGDVVPSVCGNRNEDFYDELYEQIYFVQHVNQDCIVAFQLCEKDNPRVDPEEWFIVAERIPRVYEHLAHSINIPNVDIEKPIDIHPRIANTSTIWIRDDLSIALSGFVNATIPTNECPYSPYELRYEPEIYYSTDLRGQPELTPKIDLSDWATFVWQLMRQDASFHKAKRFAMPTDPLDPEEVSEEENPWERHQQRVKEGKLQRLEDERLGPILIKAWKGEYENAGEIMQEVRSYLQQIGVRMDGEDEVLLDDGRKWDDVFTVVQTDGIR</sequence>
<feature type="compositionally biased region" description="Polar residues" evidence="1">
    <location>
        <begin position="1"/>
        <end position="19"/>
    </location>
</feature>
<dbReference type="STRING" id="1392250.A0A2I2GK63"/>
<comment type="caution">
    <text evidence="2">The sequence shown here is derived from an EMBL/GenBank/DDBJ whole genome shotgun (WGS) entry which is preliminary data.</text>
</comment>
<dbReference type="AlphaFoldDB" id="A0A2I2GK63"/>
<dbReference type="RefSeq" id="XP_024708563.1">
    <property type="nucleotide sequence ID" value="XM_024845506.1"/>
</dbReference>
<accession>A0A2I2GK63</accession>
<proteinExistence type="predicted"/>